<evidence type="ECO:0000256" key="1">
    <source>
        <dbReference type="ARBA" id="ARBA00023242"/>
    </source>
</evidence>
<dbReference type="PANTHER" id="PTHR38111:SF11">
    <property type="entry name" value="TRANSCRIPTION FACTOR DOMAIN-CONTAINING PROTEIN-RELATED"/>
    <property type="match status" value="1"/>
</dbReference>
<keyword evidence="2" id="KW-0732">Signal</keyword>
<dbReference type="InterPro" id="IPR053178">
    <property type="entry name" value="Osmoadaptation_assoc"/>
</dbReference>
<evidence type="ECO:0000313" key="4">
    <source>
        <dbReference type="Proteomes" id="UP000622797"/>
    </source>
</evidence>
<dbReference type="PANTHER" id="PTHR38111">
    <property type="entry name" value="ZN(2)-C6 FUNGAL-TYPE DOMAIN-CONTAINING PROTEIN-RELATED"/>
    <property type="match status" value="1"/>
</dbReference>
<gene>
    <name evidence="3" type="ORF">FSARC_10888</name>
</gene>
<feature type="chain" id="PRO_5034905757" evidence="2">
    <location>
        <begin position="20"/>
        <end position="611"/>
    </location>
</feature>
<feature type="signal peptide" evidence="2">
    <location>
        <begin position="1"/>
        <end position="19"/>
    </location>
</feature>
<comment type="caution">
    <text evidence="3">The sequence shown here is derived from an EMBL/GenBank/DDBJ whole genome shotgun (WGS) entry which is preliminary data.</text>
</comment>
<accession>A0A8H4X2K0</accession>
<keyword evidence="4" id="KW-1185">Reference proteome</keyword>
<organism evidence="3 4">
    <name type="scientific">Fusarium sarcochroum</name>
    <dbReference type="NCBI Taxonomy" id="1208366"/>
    <lineage>
        <taxon>Eukaryota</taxon>
        <taxon>Fungi</taxon>
        <taxon>Dikarya</taxon>
        <taxon>Ascomycota</taxon>
        <taxon>Pezizomycotina</taxon>
        <taxon>Sordariomycetes</taxon>
        <taxon>Hypocreomycetidae</taxon>
        <taxon>Hypocreales</taxon>
        <taxon>Nectriaceae</taxon>
        <taxon>Fusarium</taxon>
        <taxon>Fusarium lateritium species complex</taxon>
    </lineage>
</organism>
<sequence length="611" mass="66941">MLFTQIALSLASGAVAVGARSLPSTTNSADIIIPTPTYLFTAHLNLAKPLDPIPLVEGGVVIVEPLINGTINGHTLNGTIHGGLVGAVVAVNNTITGKKPVQIPSIYVYGETSDGLPFYVQETGIGPPSGQNTRLQVAVAGKYKSLQSEFIIGQPVPSKDRTKVTVHCFGIPLAARVEYFRLRNTSVNAGSASLVEDVTLAWSLTQTAYNSRYIDLFWTDYLPGGRAFNIDASRLSNGAWVTIAMDLYPTDKSLQLAMQGVALRGLGARDGDESLNKKGFEAYTKCLREFNSALRDPNRLRQDSLLCTARLLALFEMHYGVNDHGRSRSWYAHANGQLAILAARQPKDFRSGQSHQLFVDYRYILIIAALGQRKRFALNSNGWRTIPWKSHRKTPQDKLIDILGDLSGVLEDIDSLSKYENDAHKPAAQQSISRSCWSLDHQLQNWVSDMGSLKDFRITGDDGGPKNSEDFASANLTILYWTTCVLLYTHLQAFIDPETDIPPRVNPYKYAQEIALALPFFFKPSAGIMGPKMAAFPFGSVMQMLAGTETRPSEGRKVLADIFKSQDKSGAVTKFLMQLQRGGRSGMGEGKGDGCEGFEDRAKSWVNLPNT</sequence>
<name>A0A8H4X2K0_9HYPO</name>
<proteinExistence type="predicted"/>
<dbReference type="InterPro" id="IPR021858">
    <property type="entry name" value="Fun_TF"/>
</dbReference>
<dbReference type="Pfam" id="PF11951">
    <property type="entry name" value="Fungal_trans_2"/>
    <property type="match status" value="1"/>
</dbReference>
<dbReference type="OrthoDB" id="3525185at2759"/>
<protein>
    <submittedName>
        <fullName evidence="3">Uncharacterized protein</fullName>
    </submittedName>
</protein>
<evidence type="ECO:0000256" key="2">
    <source>
        <dbReference type="SAM" id="SignalP"/>
    </source>
</evidence>
<keyword evidence="1" id="KW-0539">Nucleus</keyword>
<reference evidence="3" key="2">
    <citation type="submission" date="2020-05" db="EMBL/GenBank/DDBJ databases">
        <authorList>
            <person name="Kim H.-S."/>
            <person name="Proctor R.H."/>
            <person name="Brown D.W."/>
        </authorList>
    </citation>
    <scope>NUCLEOTIDE SEQUENCE</scope>
    <source>
        <strain evidence="3">NRRL 20472</strain>
    </source>
</reference>
<dbReference type="AlphaFoldDB" id="A0A8H4X2K0"/>
<dbReference type="Proteomes" id="UP000622797">
    <property type="component" value="Unassembled WGS sequence"/>
</dbReference>
<evidence type="ECO:0000313" key="3">
    <source>
        <dbReference type="EMBL" id="KAF4958985.1"/>
    </source>
</evidence>
<reference evidence="3" key="1">
    <citation type="journal article" date="2020" name="BMC Genomics">
        <title>Correction to: Identification and distribution of gene clusters required for synthesis of sphingolipid metabolism inhibitors in diverse species of the filamentous fungus Fusarium.</title>
        <authorList>
            <person name="Kim H.S."/>
            <person name="Lohmar J.M."/>
            <person name="Busman M."/>
            <person name="Brown D.W."/>
            <person name="Naumann T.A."/>
            <person name="Divon H.H."/>
            <person name="Lysoe E."/>
            <person name="Uhlig S."/>
            <person name="Proctor R.H."/>
        </authorList>
    </citation>
    <scope>NUCLEOTIDE SEQUENCE</scope>
    <source>
        <strain evidence="3">NRRL 20472</strain>
    </source>
</reference>
<dbReference type="EMBL" id="JABEXW010000676">
    <property type="protein sequence ID" value="KAF4958985.1"/>
    <property type="molecule type" value="Genomic_DNA"/>
</dbReference>